<evidence type="ECO:0000256" key="1">
    <source>
        <dbReference type="SAM" id="MobiDB-lite"/>
    </source>
</evidence>
<dbReference type="AlphaFoldDB" id="A0A834IIV9"/>
<sequence length="132" mass="14915">MSMVSSPSPCTCQSAHYGREHRSPDPKSGVYAAPARSTLRAGPLDGSIKIWLPLVDDKWVLRRDRDHLRRGRGMTNGPSWLEMAWRRKFHKSKRTIEEYEGGRRRCLSLSHKIFALVVGCGAPCLVGEQQVK</sequence>
<feature type="region of interest" description="Disordered" evidence="1">
    <location>
        <begin position="1"/>
        <end position="31"/>
    </location>
</feature>
<feature type="compositionally biased region" description="Polar residues" evidence="1">
    <location>
        <begin position="1"/>
        <end position="14"/>
    </location>
</feature>
<name>A0A834IIV9_RHYFE</name>
<reference evidence="2" key="1">
    <citation type="submission" date="2020-08" db="EMBL/GenBank/DDBJ databases">
        <title>Genome sequencing and assembly of the red palm weevil Rhynchophorus ferrugineus.</title>
        <authorList>
            <person name="Dias G.B."/>
            <person name="Bergman C.M."/>
            <person name="Manee M."/>
        </authorList>
    </citation>
    <scope>NUCLEOTIDE SEQUENCE</scope>
    <source>
        <strain evidence="2">AA-2017</strain>
        <tissue evidence="2">Whole larva</tissue>
    </source>
</reference>
<proteinExistence type="predicted"/>
<evidence type="ECO:0000313" key="3">
    <source>
        <dbReference type="Proteomes" id="UP000625711"/>
    </source>
</evidence>
<protein>
    <submittedName>
        <fullName evidence="2">Uncharacterized protein</fullName>
    </submittedName>
</protein>
<keyword evidence="3" id="KW-1185">Reference proteome</keyword>
<dbReference type="Proteomes" id="UP000625711">
    <property type="component" value="Unassembled WGS sequence"/>
</dbReference>
<gene>
    <name evidence="2" type="ORF">GWI33_006337</name>
</gene>
<organism evidence="2 3">
    <name type="scientific">Rhynchophorus ferrugineus</name>
    <name type="common">Red palm weevil</name>
    <name type="synonym">Curculio ferrugineus</name>
    <dbReference type="NCBI Taxonomy" id="354439"/>
    <lineage>
        <taxon>Eukaryota</taxon>
        <taxon>Metazoa</taxon>
        <taxon>Ecdysozoa</taxon>
        <taxon>Arthropoda</taxon>
        <taxon>Hexapoda</taxon>
        <taxon>Insecta</taxon>
        <taxon>Pterygota</taxon>
        <taxon>Neoptera</taxon>
        <taxon>Endopterygota</taxon>
        <taxon>Coleoptera</taxon>
        <taxon>Polyphaga</taxon>
        <taxon>Cucujiformia</taxon>
        <taxon>Curculionidae</taxon>
        <taxon>Dryophthorinae</taxon>
        <taxon>Rhynchophorus</taxon>
    </lineage>
</organism>
<dbReference type="EMBL" id="JAACXV010000318">
    <property type="protein sequence ID" value="KAF7280161.1"/>
    <property type="molecule type" value="Genomic_DNA"/>
</dbReference>
<comment type="caution">
    <text evidence="2">The sequence shown here is derived from an EMBL/GenBank/DDBJ whole genome shotgun (WGS) entry which is preliminary data.</text>
</comment>
<evidence type="ECO:0000313" key="2">
    <source>
        <dbReference type="EMBL" id="KAF7280161.1"/>
    </source>
</evidence>
<accession>A0A834IIV9</accession>